<accession>A0A9Q1H238</accession>
<name>A0A9Q1H238_HOLLE</name>
<keyword evidence="4" id="KW-0560">Oxidoreductase</keyword>
<dbReference type="GO" id="GO:0006082">
    <property type="term" value="P:organic acid metabolic process"/>
    <property type="evidence" value="ECO:0007669"/>
    <property type="project" value="TreeGrafter"/>
</dbReference>
<evidence type="ECO:0000256" key="7">
    <source>
        <dbReference type="SAM" id="MobiDB-lite"/>
    </source>
</evidence>
<dbReference type="Proteomes" id="UP001152320">
    <property type="component" value="Chromosome 14"/>
</dbReference>
<reference evidence="8" key="1">
    <citation type="submission" date="2021-10" db="EMBL/GenBank/DDBJ databases">
        <title>Tropical sea cucumber genome reveals ecological adaptation and Cuvierian tubules defense mechanism.</title>
        <authorList>
            <person name="Chen T."/>
        </authorList>
    </citation>
    <scope>NUCLEOTIDE SEQUENCE</scope>
    <source>
        <strain evidence="8">Nanhai2018</strain>
        <tissue evidence="8">Muscle</tissue>
    </source>
</reference>
<keyword evidence="6" id="KW-0503">Monooxygenase</keyword>
<dbReference type="GO" id="GO:0016712">
    <property type="term" value="F:oxidoreductase activity, acting on paired donors, with incorporation or reduction of molecular oxygen, reduced flavin or flavoprotein as one donor, and incorporation of one atom of oxygen"/>
    <property type="evidence" value="ECO:0007669"/>
    <property type="project" value="TreeGrafter"/>
</dbReference>
<evidence type="ECO:0000256" key="1">
    <source>
        <dbReference type="ARBA" id="ARBA00001971"/>
    </source>
</evidence>
<dbReference type="FunFam" id="1.10.630.10:FF:000036">
    <property type="entry name" value="CYtochrome P450 family"/>
    <property type="match status" value="1"/>
</dbReference>
<dbReference type="OrthoDB" id="1055148at2759"/>
<dbReference type="PRINTS" id="PR00463">
    <property type="entry name" value="EP450I"/>
</dbReference>
<comment type="caution">
    <text evidence="8">The sequence shown here is derived from an EMBL/GenBank/DDBJ whole genome shotgun (WGS) entry which is preliminary data.</text>
</comment>
<dbReference type="GO" id="GO:0008395">
    <property type="term" value="F:steroid hydroxylase activity"/>
    <property type="evidence" value="ECO:0007669"/>
    <property type="project" value="TreeGrafter"/>
</dbReference>
<organism evidence="8 9">
    <name type="scientific">Holothuria leucospilota</name>
    <name type="common">Black long sea cucumber</name>
    <name type="synonym">Mertensiothuria leucospilota</name>
    <dbReference type="NCBI Taxonomy" id="206669"/>
    <lineage>
        <taxon>Eukaryota</taxon>
        <taxon>Metazoa</taxon>
        <taxon>Echinodermata</taxon>
        <taxon>Eleutherozoa</taxon>
        <taxon>Echinozoa</taxon>
        <taxon>Holothuroidea</taxon>
        <taxon>Aspidochirotacea</taxon>
        <taxon>Aspidochirotida</taxon>
        <taxon>Holothuriidae</taxon>
        <taxon>Holothuria</taxon>
    </lineage>
</organism>
<evidence type="ECO:0000256" key="4">
    <source>
        <dbReference type="ARBA" id="ARBA00023002"/>
    </source>
</evidence>
<dbReference type="PRINTS" id="PR00385">
    <property type="entry name" value="P450"/>
</dbReference>
<evidence type="ECO:0000313" key="8">
    <source>
        <dbReference type="EMBL" id="KAJ8029296.1"/>
    </source>
</evidence>
<keyword evidence="5" id="KW-0408">Iron</keyword>
<keyword evidence="3" id="KW-0479">Metal-binding</keyword>
<dbReference type="GO" id="GO:0005506">
    <property type="term" value="F:iron ion binding"/>
    <property type="evidence" value="ECO:0007669"/>
    <property type="project" value="InterPro"/>
</dbReference>
<dbReference type="EMBL" id="JAIZAY010000014">
    <property type="protein sequence ID" value="KAJ8029296.1"/>
    <property type="molecule type" value="Genomic_DNA"/>
</dbReference>
<dbReference type="Pfam" id="PF00067">
    <property type="entry name" value="p450"/>
    <property type="match status" value="1"/>
</dbReference>
<feature type="region of interest" description="Disordered" evidence="7">
    <location>
        <begin position="462"/>
        <end position="487"/>
    </location>
</feature>
<protein>
    <submittedName>
        <fullName evidence="8">Cytochrome P450 2U1</fullName>
    </submittedName>
</protein>
<evidence type="ECO:0000256" key="3">
    <source>
        <dbReference type="ARBA" id="ARBA00022723"/>
    </source>
</evidence>
<dbReference type="PANTHER" id="PTHR24300">
    <property type="entry name" value="CYTOCHROME P450 508A4-RELATED"/>
    <property type="match status" value="1"/>
</dbReference>
<evidence type="ECO:0000313" key="9">
    <source>
        <dbReference type="Proteomes" id="UP001152320"/>
    </source>
</evidence>
<dbReference type="InterPro" id="IPR001128">
    <property type="entry name" value="Cyt_P450"/>
</dbReference>
<dbReference type="GO" id="GO:0020037">
    <property type="term" value="F:heme binding"/>
    <property type="evidence" value="ECO:0007669"/>
    <property type="project" value="InterPro"/>
</dbReference>
<dbReference type="SUPFAM" id="SSF48264">
    <property type="entry name" value="Cytochrome P450"/>
    <property type="match status" value="1"/>
</dbReference>
<dbReference type="InterPro" id="IPR050182">
    <property type="entry name" value="Cytochrome_P450_fam2"/>
</dbReference>
<dbReference type="GO" id="GO:0006805">
    <property type="term" value="P:xenobiotic metabolic process"/>
    <property type="evidence" value="ECO:0007669"/>
    <property type="project" value="TreeGrafter"/>
</dbReference>
<evidence type="ECO:0000256" key="5">
    <source>
        <dbReference type="ARBA" id="ARBA00023004"/>
    </source>
</evidence>
<dbReference type="AlphaFoldDB" id="A0A9Q1H238"/>
<comment type="similarity">
    <text evidence="2">Belongs to the cytochrome P450 family.</text>
</comment>
<dbReference type="InterPro" id="IPR002401">
    <property type="entry name" value="Cyt_P450_E_grp-I"/>
</dbReference>
<comment type="cofactor">
    <cofactor evidence="1">
        <name>heme</name>
        <dbReference type="ChEBI" id="CHEBI:30413"/>
    </cofactor>
</comment>
<sequence length="487" mass="55636">MAVSIDLDFPSLIVGAITFWLLVKIMNRPKNSPPGPWGFPVFGCLPHFLFTRKRSRDVFKDWYYKYGPIYSLKMGSAYVVVLNSIESIHDALIRPEFQDRPRLDFLLVRKGEGVALSNGKVWQEQRKFVHQIFRDFGVGKASFEDAIVEEANFLTDALLQSDGKVINLEHHISNAVSNIISSVSFGQRFEYDDKQFQHVLAKLDGVLQASILRFGLSVFLPFTQYIPFSGSTKIRESLKAYMNFHDEITVEHQAKFDVENLKDIMDAYLLEIKKNYKKQRLDVFNEDNMFWAITELFFAGTETTTITLLWAFLFLLNNPDVEKKVRAQLNKVVGRNRMPRYSDRPKLPLVEAIISESLRLGTASAISLPHTAATDSELHGYTIPKGTLIIPNFHVIFTDENKWDEPAKFYPERFLDKDGNYVKRDDLIPFSTGVVDSVLGSSLQGWSSSSSSHTSCRKCPSRFLTGEGRPQLKEPMDLLTDQRSTKF</sequence>
<proteinExistence type="inferred from homology"/>
<dbReference type="GO" id="GO:0005737">
    <property type="term" value="C:cytoplasm"/>
    <property type="evidence" value="ECO:0007669"/>
    <property type="project" value="TreeGrafter"/>
</dbReference>
<dbReference type="Gene3D" id="1.10.630.10">
    <property type="entry name" value="Cytochrome P450"/>
    <property type="match status" value="1"/>
</dbReference>
<gene>
    <name evidence="8" type="ORF">HOLleu_28658</name>
</gene>
<evidence type="ECO:0000256" key="2">
    <source>
        <dbReference type="ARBA" id="ARBA00010617"/>
    </source>
</evidence>
<dbReference type="InterPro" id="IPR036396">
    <property type="entry name" value="Cyt_P450_sf"/>
</dbReference>
<evidence type="ECO:0000256" key="6">
    <source>
        <dbReference type="ARBA" id="ARBA00023033"/>
    </source>
</evidence>
<keyword evidence="9" id="KW-1185">Reference proteome</keyword>
<dbReference type="PANTHER" id="PTHR24300:SF403">
    <property type="entry name" value="CYTOCHROME P450 306A1"/>
    <property type="match status" value="1"/>
</dbReference>